<dbReference type="Gene3D" id="3.40.50.150">
    <property type="entry name" value="Vaccinia Virus protein VP39"/>
    <property type="match status" value="1"/>
</dbReference>
<evidence type="ECO:0000256" key="3">
    <source>
        <dbReference type="ARBA" id="ARBA00012140"/>
    </source>
</evidence>
<evidence type="ECO:0000256" key="12">
    <source>
        <dbReference type="ARBA" id="ARBA00047283"/>
    </source>
</evidence>
<comment type="similarity">
    <text evidence="13">Belongs to the class I-like SAM-binding methyltransferase superfamily. RsmB/NOP family.</text>
</comment>
<proteinExistence type="inferred from homology"/>
<dbReference type="RefSeq" id="WP_169098684.1">
    <property type="nucleotide sequence ID" value="NZ_JABBVZ010000022.1"/>
</dbReference>
<name>A0A7Y0L5R5_9FIRM</name>
<dbReference type="InterPro" id="IPR035926">
    <property type="entry name" value="NusB-like_sf"/>
</dbReference>
<sequence length="441" mass="49132">MDASVSRAGLARDEALKALARIRQGYPVSDAIQQAKGLPARDRALMATLVYGVLRHLRYLDAWMKPFVRGDLEPEVQDILRMAFYQMGFLDRVPDYAAVNAAVEQTRARAPRAVGMVNAILRRGQSKKPEQLSLGERYSHPDWIVERWQARYGPRLESILEANNAVPPLTLRVDLDRTSRAEVLEELGNLGIDAEPSPYLPEAIRVRGSLWLEDFEPFRRGWVTVQDESGMLVAWVLDAQPGDEVLDMAAGLGGKALHVLERSGGAVRLTCLDISRPRLRRLEENLSRTGRGDQAAIKEANAVQFGNSHQGSFERIILDAPCSGLGVLRRRVDARWKKQANDLPAFHETQVELLDAAWRACRAGGVIVYSTCSTEPEETEAVVDEVLARRPDLRREDVTPYLPHPDLASFVKNGALSLTPGDLGMDGFYIARLRVKKEAVQ</sequence>
<comment type="catalytic activity">
    <reaction evidence="12">
        <text>cytidine(967) in 16S rRNA + S-adenosyl-L-methionine = 5-methylcytidine(967) in 16S rRNA + S-adenosyl-L-homocysteine + H(+)</text>
        <dbReference type="Rhea" id="RHEA:42748"/>
        <dbReference type="Rhea" id="RHEA-COMP:10219"/>
        <dbReference type="Rhea" id="RHEA-COMP:10220"/>
        <dbReference type="ChEBI" id="CHEBI:15378"/>
        <dbReference type="ChEBI" id="CHEBI:57856"/>
        <dbReference type="ChEBI" id="CHEBI:59789"/>
        <dbReference type="ChEBI" id="CHEBI:74483"/>
        <dbReference type="ChEBI" id="CHEBI:82748"/>
        <dbReference type="EC" id="2.1.1.176"/>
    </reaction>
</comment>
<dbReference type="InterPro" id="IPR029063">
    <property type="entry name" value="SAM-dependent_MTases_sf"/>
</dbReference>
<feature type="domain" description="SAM-dependent MTase RsmB/NOP-type" evidence="14">
    <location>
        <begin position="159"/>
        <end position="436"/>
    </location>
</feature>
<dbReference type="GO" id="GO:0008649">
    <property type="term" value="F:rRNA methyltransferase activity"/>
    <property type="evidence" value="ECO:0007669"/>
    <property type="project" value="InterPro"/>
</dbReference>
<dbReference type="SUPFAM" id="SSF53335">
    <property type="entry name" value="S-adenosyl-L-methionine-dependent methyltransferases"/>
    <property type="match status" value="1"/>
</dbReference>
<keyword evidence="8 13" id="KW-0949">S-adenosyl-L-methionine</keyword>
<gene>
    <name evidence="15" type="primary">rsmB</name>
    <name evidence="15" type="ORF">HIJ39_08570</name>
</gene>
<dbReference type="EC" id="2.1.1.176" evidence="3"/>
<dbReference type="InterPro" id="IPR049560">
    <property type="entry name" value="MeTrfase_RsmB-F_NOP2_cat"/>
</dbReference>
<dbReference type="Pfam" id="PF01029">
    <property type="entry name" value="NusB"/>
    <property type="match status" value="1"/>
</dbReference>
<dbReference type="PROSITE" id="PS51686">
    <property type="entry name" value="SAM_MT_RSMB_NOP"/>
    <property type="match status" value="1"/>
</dbReference>
<comment type="subcellular location">
    <subcellularLocation>
        <location evidence="2">Cytoplasm</location>
    </subcellularLocation>
</comment>
<dbReference type="EMBL" id="JABBVZ010000022">
    <property type="protein sequence ID" value="NMP22404.1"/>
    <property type="molecule type" value="Genomic_DNA"/>
</dbReference>
<keyword evidence="4" id="KW-0963">Cytoplasm</keyword>
<comment type="caution">
    <text evidence="15">The sequence shown here is derived from an EMBL/GenBank/DDBJ whole genome shotgun (WGS) entry which is preliminary data.</text>
</comment>
<accession>A0A7Y0L5R5</accession>
<evidence type="ECO:0000256" key="9">
    <source>
        <dbReference type="ARBA" id="ARBA00022884"/>
    </source>
</evidence>
<dbReference type="Gene3D" id="1.10.940.10">
    <property type="entry name" value="NusB-like"/>
    <property type="match status" value="1"/>
</dbReference>
<organism evidence="15 16">
    <name type="scientific">Sulfobacillus harzensis</name>
    <dbReference type="NCBI Taxonomy" id="2729629"/>
    <lineage>
        <taxon>Bacteria</taxon>
        <taxon>Bacillati</taxon>
        <taxon>Bacillota</taxon>
        <taxon>Clostridia</taxon>
        <taxon>Eubacteriales</taxon>
        <taxon>Clostridiales Family XVII. Incertae Sedis</taxon>
        <taxon>Sulfobacillus</taxon>
    </lineage>
</organism>
<evidence type="ECO:0000313" key="15">
    <source>
        <dbReference type="EMBL" id="NMP22404.1"/>
    </source>
</evidence>
<dbReference type="GO" id="GO:0006355">
    <property type="term" value="P:regulation of DNA-templated transcription"/>
    <property type="evidence" value="ECO:0007669"/>
    <property type="project" value="InterPro"/>
</dbReference>
<dbReference type="AlphaFoldDB" id="A0A7Y0L5R5"/>
<evidence type="ECO:0000256" key="4">
    <source>
        <dbReference type="ARBA" id="ARBA00022490"/>
    </source>
</evidence>
<dbReference type="PANTHER" id="PTHR22807">
    <property type="entry name" value="NOP2 YEAST -RELATED NOL1/NOP2/FMU SUN DOMAIN-CONTAINING"/>
    <property type="match status" value="1"/>
</dbReference>
<keyword evidence="6 13" id="KW-0489">Methyltransferase</keyword>
<feature type="active site" description="Nucleophile" evidence="13">
    <location>
        <position position="372"/>
    </location>
</feature>
<reference evidence="15 16" key="1">
    <citation type="submission" date="2020-04" db="EMBL/GenBank/DDBJ databases">
        <authorList>
            <person name="Zhang R."/>
            <person name="Schippers A."/>
        </authorList>
    </citation>
    <scope>NUCLEOTIDE SEQUENCE [LARGE SCALE GENOMIC DNA]</scope>
    <source>
        <strain evidence="15 16">DSM 109850</strain>
    </source>
</reference>
<evidence type="ECO:0000256" key="1">
    <source>
        <dbReference type="ARBA" id="ARBA00002724"/>
    </source>
</evidence>
<dbReference type="InterPro" id="IPR004573">
    <property type="entry name" value="rRNA_ssu_MeTfrase_B"/>
</dbReference>
<keyword evidence="7 13" id="KW-0808">Transferase</keyword>
<dbReference type="Pfam" id="PF22458">
    <property type="entry name" value="RsmF-B_ferredox"/>
    <property type="match status" value="1"/>
</dbReference>
<dbReference type="PRINTS" id="PR02008">
    <property type="entry name" value="RCMTFAMILY"/>
</dbReference>
<evidence type="ECO:0000256" key="2">
    <source>
        <dbReference type="ARBA" id="ARBA00004496"/>
    </source>
</evidence>
<evidence type="ECO:0000256" key="5">
    <source>
        <dbReference type="ARBA" id="ARBA00022552"/>
    </source>
</evidence>
<evidence type="ECO:0000256" key="7">
    <source>
        <dbReference type="ARBA" id="ARBA00022679"/>
    </source>
</evidence>
<evidence type="ECO:0000256" key="11">
    <source>
        <dbReference type="ARBA" id="ARBA00031088"/>
    </source>
</evidence>
<comment type="function">
    <text evidence="1">Specifically methylates the cytosine at position 967 (m5C967) of 16S rRNA.</text>
</comment>
<feature type="binding site" evidence="13">
    <location>
        <position position="273"/>
    </location>
    <ligand>
        <name>S-adenosyl-L-methionine</name>
        <dbReference type="ChEBI" id="CHEBI:59789"/>
    </ligand>
</feature>
<evidence type="ECO:0000256" key="10">
    <source>
        <dbReference type="ARBA" id="ARBA00030399"/>
    </source>
</evidence>
<protein>
    <recommendedName>
        <fullName evidence="3">16S rRNA (cytosine(967)-C(5))-methyltransferase</fullName>
        <ecNumber evidence="3">2.1.1.176</ecNumber>
    </recommendedName>
    <alternativeName>
        <fullName evidence="10">16S rRNA m5C967 methyltransferase</fullName>
    </alternativeName>
    <alternativeName>
        <fullName evidence="11">rRNA (cytosine-C(5)-)-methyltransferase RsmB</fullName>
    </alternativeName>
</protein>
<dbReference type="InterPro" id="IPR023267">
    <property type="entry name" value="RCMT"/>
</dbReference>
<dbReference type="GO" id="GO:0005737">
    <property type="term" value="C:cytoplasm"/>
    <property type="evidence" value="ECO:0007669"/>
    <property type="project" value="UniProtKB-SubCell"/>
</dbReference>
<dbReference type="Proteomes" id="UP000533476">
    <property type="component" value="Unassembled WGS sequence"/>
</dbReference>
<dbReference type="NCBIfam" id="NF011494">
    <property type="entry name" value="PRK14902.1"/>
    <property type="match status" value="1"/>
</dbReference>
<keyword evidence="9 13" id="KW-0694">RNA-binding</keyword>
<keyword evidence="5" id="KW-0698">rRNA processing</keyword>
<evidence type="ECO:0000313" key="16">
    <source>
        <dbReference type="Proteomes" id="UP000533476"/>
    </source>
</evidence>
<feature type="binding site" evidence="13">
    <location>
        <position position="319"/>
    </location>
    <ligand>
        <name>S-adenosyl-L-methionine</name>
        <dbReference type="ChEBI" id="CHEBI:59789"/>
    </ligand>
</feature>
<dbReference type="PANTHER" id="PTHR22807:SF61">
    <property type="entry name" value="NOL1_NOP2_SUN FAMILY PROTEIN _ ANTITERMINATION NUSB DOMAIN-CONTAINING PROTEIN"/>
    <property type="match status" value="1"/>
</dbReference>
<dbReference type="NCBIfam" id="TIGR00563">
    <property type="entry name" value="rsmB"/>
    <property type="match status" value="1"/>
</dbReference>
<dbReference type="Pfam" id="PF01189">
    <property type="entry name" value="Methyltr_RsmB-F"/>
    <property type="match status" value="1"/>
</dbReference>
<dbReference type="InterPro" id="IPR001678">
    <property type="entry name" value="MeTrfase_RsmB-F_NOP2_dom"/>
</dbReference>
<evidence type="ECO:0000256" key="13">
    <source>
        <dbReference type="PROSITE-ProRule" id="PRU01023"/>
    </source>
</evidence>
<dbReference type="GO" id="GO:0003723">
    <property type="term" value="F:RNA binding"/>
    <property type="evidence" value="ECO:0007669"/>
    <property type="project" value="UniProtKB-UniRule"/>
</dbReference>
<keyword evidence="16" id="KW-1185">Reference proteome</keyword>
<dbReference type="CDD" id="cd02440">
    <property type="entry name" value="AdoMet_MTases"/>
    <property type="match status" value="1"/>
</dbReference>
<dbReference type="InterPro" id="IPR054728">
    <property type="entry name" value="RsmB-like_ferredoxin"/>
</dbReference>
<dbReference type="SUPFAM" id="SSF48013">
    <property type="entry name" value="NusB-like"/>
    <property type="match status" value="1"/>
</dbReference>
<evidence type="ECO:0000256" key="8">
    <source>
        <dbReference type="ARBA" id="ARBA00022691"/>
    </source>
</evidence>
<evidence type="ECO:0000256" key="6">
    <source>
        <dbReference type="ARBA" id="ARBA00022603"/>
    </source>
</evidence>
<dbReference type="InterPro" id="IPR006027">
    <property type="entry name" value="NusB_RsmB_TIM44"/>
</dbReference>
<evidence type="ECO:0000259" key="14">
    <source>
        <dbReference type="PROSITE" id="PS51686"/>
    </source>
</evidence>
<comment type="caution">
    <text evidence="13">Lacks conserved residue(s) required for the propagation of feature annotation.</text>
</comment>